<dbReference type="PANTHER" id="PTHR12400:SF108">
    <property type="entry name" value="KINASE"/>
    <property type="match status" value="1"/>
</dbReference>
<feature type="compositionally biased region" description="Acidic residues" evidence="5">
    <location>
        <begin position="273"/>
        <end position="295"/>
    </location>
</feature>
<dbReference type="PANTHER" id="PTHR12400">
    <property type="entry name" value="INOSITOL POLYPHOSPHATE KINASE"/>
    <property type="match status" value="1"/>
</dbReference>
<keyword evidence="2 4" id="KW-0808">Transferase</keyword>
<dbReference type="GO" id="GO:0005737">
    <property type="term" value="C:cytoplasm"/>
    <property type="evidence" value="ECO:0007669"/>
    <property type="project" value="TreeGrafter"/>
</dbReference>
<evidence type="ECO:0000256" key="3">
    <source>
        <dbReference type="ARBA" id="ARBA00022777"/>
    </source>
</evidence>
<dbReference type="Pfam" id="PF03770">
    <property type="entry name" value="IPK"/>
    <property type="match status" value="2"/>
</dbReference>
<evidence type="ECO:0000256" key="5">
    <source>
        <dbReference type="SAM" id="MobiDB-lite"/>
    </source>
</evidence>
<dbReference type="InterPro" id="IPR005522">
    <property type="entry name" value="IPK"/>
</dbReference>
<feature type="compositionally biased region" description="Low complexity" evidence="5">
    <location>
        <begin position="183"/>
        <end position="197"/>
    </location>
</feature>
<reference evidence="6 7" key="1">
    <citation type="submission" date="2019-02" db="EMBL/GenBank/DDBJ databases">
        <title>Genome sequencing of the rare red list fungi Antrodiella citrinella (Flaviporus citrinellus).</title>
        <authorList>
            <person name="Buettner E."/>
            <person name="Kellner H."/>
        </authorList>
    </citation>
    <scope>NUCLEOTIDE SEQUENCE [LARGE SCALE GENOMIC DNA]</scope>
    <source>
        <strain evidence="6 7">DSM 108506</strain>
    </source>
</reference>
<feature type="region of interest" description="Disordered" evidence="5">
    <location>
        <begin position="183"/>
        <end position="204"/>
    </location>
</feature>
<dbReference type="GO" id="GO:0032958">
    <property type="term" value="P:inositol phosphate biosynthetic process"/>
    <property type="evidence" value="ECO:0007669"/>
    <property type="project" value="InterPro"/>
</dbReference>
<name>A0A4S4N230_9APHY</name>
<evidence type="ECO:0000256" key="4">
    <source>
        <dbReference type="RuleBase" id="RU363090"/>
    </source>
</evidence>
<accession>A0A4S4N230</accession>
<evidence type="ECO:0000313" key="6">
    <source>
        <dbReference type="EMBL" id="THH31858.1"/>
    </source>
</evidence>
<dbReference type="GO" id="GO:0008440">
    <property type="term" value="F:inositol-1,4,5-trisphosphate 3-kinase activity"/>
    <property type="evidence" value="ECO:0007669"/>
    <property type="project" value="TreeGrafter"/>
</dbReference>
<dbReference type="GO" id="GO:0046854">
    <property type="term" value="P:phosphatidylinositol phosphate biosynthetic process"/>
    <property type="evidence" value="ECO:0007669"/>
    <property type="project" value="TreeGrafter"/>
</dbReference>
<gene>
    <name evidence="6" type="ORF">EUX98_g2303</name>
</gene>
<comment type="caution">
    <text evidence="6">The sequence shown here is derived from an EMBL/GenBank/DDBJ whole genome shotgun (WGS) entry which is preliminary data.</text>
</comment>
<evidence type="ECO:0000313" key="7">
    <source>
        <dbReference type="Proteomes" id="UP000308730"/>
    </source>
</evidence>
<dbReference type="SUPFAM" id="SSF56104">
    <property type="entry name" value="SAICAR synthase-like"/>
    <property type="match status" value="1"/>
</dbReference>
<sequence>MSDADADATPRSSPPLRGHASLASQVGGHGGVMTSEDGSLLIKPALPVEISFYQSVGSDPGFAPLRPFIPKFYGTLKLEGQLEVGGSTESIVLENLTQSFSKPSILDLKLGTVLYDEEATPEKKARMEKTARDTTSFETGIRITGFQIHDLAAGVPINTSREYGKTLKKDDLPSAFARFFPASTLPAPPQASTSAPSADEEEDVSVESQLIPSDGTGLPAHTLLPILRGILHNVEEIRDAVAQVEMRMVGGSLLVIYEADWERAAEGIRLEAEGEFLDDEDDDSDEDEDEDDDDETEKKIGRAYCVKIIDFAHTYVLPGRGPDQSLLTGMDTTIRLLKGRIVEVEATVKTAS</sequence>
<dbReference type="EMBL" id="SGPM01000035">
    <property type="protein sequence ID" value="THH31858.1"/>
    <property type="molecule type" value="Genomic_DNA"/>
</dbReference>
<evidence type="ECO:0000256" key="1">
    <source>
        <dbReference type="ARBA" id="ARBA00007374"/>
    </source>
</evidence>
<keyword evidence="3 4" id="KW-0418">Kinase</keyword>
<organism evidence="6 7">
    <name type="scientific">Antrodiella citrinella</name>
    <dbReference type="NCBI Taxonomy" id="2447956"/>
    <lineage>
        <taxon>Eukaryota</taxon>
        <taxon>Fungi</taxon>
        <taxon>Dikarya</taxon>
        <taxon>Basidiomycota</taxon>
        <taxon>Agaricomycotina</taxon>
        <taxon>Agaricomycetes</taxon>
        <taxon>Polyporales</taxon>
        <taxon>Steccherinaceae</taxon>
        <taxon>Antrodiella</taxon>
    </lineage>
</organism>
<dbReference type="AlphaFoldDB" id="A0A4S4N230"/>
<dbReference type="Proteomes" id="UP000308730">
    <property type="component" value="Unassembled WGS sequence"/>
</dbReference>
<dbReference type="EC" id="2.7.-.-" evidence="4"/>
<protein>
    <recommendedName>
        <fullName evidence="4">Kinase</fullName>
        <ecNumber evidence="4">2.7.-.-</ecNumber>
    </recommendedName>
</protein>
<evidence type="ECO:0000256" key="2">
    <source>
        <dbReference type="ARBA" id="ARBA00022679"/>
    </source>
</evidence>
<keyword evidence="7" id="KW-1185">Reference proteome</keyword>
<dbReference type="OrthoDB" id="338650at2759"/>
<feature type="region of interest" description="Disordered" evidence="5">
    <location>
        <begin position="272"/>
        <end position="297"/>
    </location>
</feature>
<dbReference type="InterPro" id="IPR038286">
    <property type="entry name" value="IPK_sf"/>
</dbReference>
<dbReference type="GO" id="GO:0005634">
    <property type="term" value="C:nucleus"/>
    <property type="evidence" value="ECO:0007669"/>
    <property type="project" value="TreeGrafter"/>
</dbReference>
<dbReference type="GO" id="GO:0000824">
    <property type="term" value="F:inositol-1,4,5,6-tetrakisphosphate 3-kinase activity"/>
    <property type="evidence" value="ECO:0007669"/>
    <property type="project" value="TreeGrafter"/>
</dbReference>
<feature type="region of interest" description="Disordered" evidence="5">
    <location>
        <begin position="1"/>
        <end position="29"/>
    </location>
</feature>
<proteinExistence type="inferred from homology"/>
<dbReference type="Gene3D" id="3.30.470.160">
    <property type="entry name" value="Inositol polyphosphate kinase"/>
    <property type="match status" value="1"/>
</dbReference>
<comment type="similarity">
    <text evidence="1 4">Belongs to the inositol phosphokinase (IPK) family.</text>
</comment>